<dbReference type="GO" id="GO:0006493">
    <property type="term" value="P:protein O-linked glycosylation"/>
    <property type="evidence" value="ECO:0007669"/>
    <property type="project" value="TreeGrafter"/>
</dbReference>
<evidence type="ECO:0000256" key="11">
    <source>
        <dbReference type="SAM" id="MobiDB-lite"/>
    </source>
</evidence>
<sequence>MPRYQISTRLISRWLWTLLVLASCTTCLLLLVAHSSSSSESEKLLQNKPPIFLLSPLRSLQQQHDQKLNGEWFPDQVSRIPSTQPLASRGLSLDSSAGSHVRRQQQQNHRARTEAVKKAPMLEPTRQPTAEAEAPTPVAKLHPADSDNARPTRQSRAPSGQPTAATSFRDLCWQRGFSPASGKPINHTPDDFIISESRLCSGRPLLLALVHSEFGYRERRDLIRSTWASVNNINGHRIVVVFVVGATRTAEQQAKLQEESQDAADLVQVPCSPDGQPSASTCKALYGLRWASQNCAGARFLLKVDDYAFVNVFQLVTLVTERLADANQTFYCRTAPDEYRITQSGYYWYVSEEEWPEDKYPLHCKGLTYLMSGDLPSQLVQCAAWRNLLHLEDIFVTGVLGKALQANFMHWLRGWDSDWLHPKHAGPAVVSALVLATPEGAPLPNLQRRVWRAALRHSAGLAGLD</sequence>
<dbReference type="PANTHER" id="PTHR11214">
    <property type="entry name" value="BETA-1,3-N-ACETYLGLUCOSAMINYLTRANSFERASE"/>
    <property type="match status" value="1"/>
</dbReference>
<name>A0A267EFJ7_9PLAT</name>
<dbReference type="OrthoDB" id="5512589at2759"/>
<dbReference type="STRING" id="282301.A0A267EFJ7"/>
<accession>A0A267EFJ7</accession>
<evidence type="ECO:0000256" key="4">
    <source>
        <dbReference type="ARBA" id="ARBA00022679"/>
    </source>
</evidence>
<evidence type="ECO:0000256" key="5">
    <source>
        <dbReference type="ARBA" id="ARBA00022692"/>
    </source>
</evidence>
<dbReference type="GO" id="GO:0016758">
    <property type="term" value="F:hexosyltransferase activity"/>
    <property type="evidence" value="ECO:0007669"/>
    <property type="project" value="InterPro"/>
</dbReference>
<evidence type="ECO:0000256" key="6">
    <source>
        <dbReference type="ARBA" id="ARBA00022968"/>
    </source>
</evidence>
<dbReference type="PANTHER" id="PTHR11214:SF3">
    <property type="entry name" value="BETA-1,3-GALACTOSYLTRANSFERASE 6"/>
    <property type="match status" value="1"/>
</dbReference>
<feature type="region of interest" description="Disordered" evidence="11">
    <location>
        <begin position="85"/>
        <end position="165"/>
    </location>
</feature>
<keyword evidence="3 10" id="KW-0328">Glycosyltransferase</keyword>
<dbReference type="InterPro" id="IPR002659">
    <property type="entry name" value="Glyco_trans_31"/>
</dbReference>
<keyword evidence="9" id="KW-0472">Membrane</keyword>
<evidence type="ECO:0000256" key="8">
    <source>
        <dbReference type="ARBA" id="ARBA00023034"/>
    </source>
</evidence>
<keyword evidence="13" id="KW-1185">Reference proteome</keyword>
<keyword evidence="6" id="KW-0735">Signal-anchor</keyword>
<dbReference type="AlphaFoldDB" id="A0A267EFJ7"/>
<comment type="similarity">
    <text evidence="2 10">Belongs to the glycosyltransferase 31 family.</text>
</comment>
<evidence type="ECO:0000256" key="3">
    <source>
        <dbReference type="ARBA" id="ARBA00022676"/>
    </source>
</evidence>
<keyword evidence="8 10" id="KW-0333">Golgi apparatus</keyword>
<keyword evidence="4" id="KW-0808">Transferase</keyword>
<dbReference type="Pfam" id="PF01762">
    <property type="entry name" value="Galactosyl_T"/>
    <property type="match status" value="1"/>
</dbReference>
<feature type="compositionally biased region" description="Low complexity" evidence="11">
    <location>
        <begin position="123"/>
        <end position="137"/>
    </location>
</feature>
<reference evidence="12 13" key="1">
    <citation type="submission" date="2017-06" db="EMBL/GenBank/DDBJ databases">
        <title>A platform for efficient transgenesis in Macrostomum lignano, a flatworm model organism for stem cell research.</title>
        <authorList>
            <person name="Berezikov E."/>
        </authorList>
    </citation>
    <scope>NUCLEOTIDE SEQUENCE [LARGE SCALE GENOMIC DNA]</scope>
    <source>
        <strain evidence="12">DV1</strain>
        <tissue evidence="12">Whole organism</tissue>
    </source>
</reference>
<feature type="compositionally biased region" description="Polar residues" evidence="11">
    <location>
        <begin position="151"/>
        <end position="165"/>
    </location>
</feature>
<dbReference type="EMBL" id="NIVC01002238">
    <property type="protein sequence ID" value="PAA59724.1"/>
    <property type="molecule type" value="Genomic_DNA"/>
</dbReference>
<keyword evidence="5" id="KW-0812">Transmembrane</keyword>
<keyword evidence="7" id="KW-1133">Transmembrane helix</keyword>
<dbReference type="GO" id="GO:0000139">
    <property type="term" value="C:Golgi membrane"/>
    <property type="evidence" value="ECO:0007669"/>
    <property type="project" value="UniProtKB-SubCell"/>
</dbReference>
<comment type="subcellular location">
    <subcellularLocation>
        <location evidence="1 10">Golgi apparatus membrane</location>
        <topology evidence="1 10">Single-pass type II membrane protein</topology>
    </subcellularLocation>
</comment>
<evidence type="ECO:0000256" key="1">
    <source>
        <dbReference type="ARBA" id="ARBA00004323"/>
    </source>
</evidence>
<comment type="caution">
    <text evidence="12">The sequence shown here is derived from an EMBL/GenBank/DDBJ whole genome shotgun (WGS) entry which is preliminary data.</text>
</comment>
<evidence type="ECO:0000313" key="12">
    <source>
        <dbReference type="EMBL" id="PAA59724.1"/>
    </source>
</evidence>
<gene>
    <name evidence="12" type="ORF">BOX15_Mlig024910g2</name>
</gene>
<proteinExistence type="inferred from homology"/>
<evidence type="ECO:0000256" key="10">
    <source>
        <dbReference type="RuleBase" id="RU363063"/>
    </source>
</evidence>
<dbReference type="PROSITE" id="PS51257">
    <property type="entry name" value="PROKAR_LIPOPROTEIN"/>
    <property type="match status" value="1"/>
</dbReference>
<evidence type="ECO:0000256" key="9">
    <source>
        <dbReference type="ARBA" id="ARBA00023136"/>
    </source>
</evidence>
<dbReference type="EC" id="2.4.1.-" evidence="10"/>
<feature type="compositionally biased region" description="Polar residues" evidence="11">
    <location>
        <begin position="93"/>
        <end position="108"/>
    </location>
</feature>
<evidence type="ECO:0000313" key="13">
    <source>
        <dbReference type="Proteomes" id="UP000215902"/>
    </source>
</evidence>
<dbReference type="Gene3D" id="3.90.550.50">
    <property type="match status" value="1"/>
</dbReference>
<organism evidence="12 13">
    <name type="scientific">Macrostomum lignano</name>
    <dbReference type="NCBI Taxonomy" id="282301"/>
    <lineage>
        <taxon>Eukaryota</taxon>
        <taxon>Metazoa</taxon>
        <taxon>Spiralia</taxon>
        <taxon>Lophotrochozoa</taxon>
        <taxon>Platyhelminthes</taxon>
        <taxon>Rhabditophora</taxon>
        <taxon>Macrostomorpha</taxon>
        <taxon>Macrostomida</taxon>
        <taxon>Macrostomidae</taxon>
        <taxon>Macrostomum</taxon>
    </lineage>
</organism>
<protein>
    <recommendedName>
        <fullName evidence="10">Hexosyltransferase</fullName>
        <ecNumber evidence="10">2.4.1.-</ecNumber>
    </recommendedName>
</protein>
<evidence type="ECO:0000256" key="2">
    <source>
        <dbReference type="ARBA" id="ARBA00008661"/>
    </source>
</evidence>
<dbReference type="Proteomes" id="UP000215902">
    <property type="component" value="Unassembled WGS sequence"/>
</dbReference>
<evidence type="ECO:0000256" key="7">
    <source>
        <dbReference type="ARBA" id="ARBA00022989"/>
    </source>
</evidence>